<sequence>MFFNRYFTACILTKTYRIPIYVCPLRQEDGVSPYKLMKDLIREINWWCPFSRVLADAWFFSKELYDLLDLYKIEYLFNLKTQRIGKQKLEMIRETQRFMAKCDDVDVSNPKIFYKWLKKHRLLTFKFDSFLTMRNNRRFPVVVQTVLAKKKKGRKPHKEYIQLYAYTTNISASGEYLKDLYKLRWGIETQYRVTHQFQAKTTSLCTNLRILLVGLSFILTGLWLRVNLVLNRIKSHTDSVIDFNLPIKINIKDTLVLTVPRLKRIIQAIWWMKLGGEK</sequence>
<accession>A0A0F9ENU7</accession>
<dbReference type="GO" id="GO:0006313">
    <property type="term" value="P:DNA transposition"/>
    <property type="evidence" value="ECO:0007669"/>
    <property type="project" value="InterPro"/>
</dbReference>
<reference evidence="2" key="1">
    <citation type="journal article" date="2015" name="Nature">
        <title>Complex archaea that bridge the gap between prokaryotes and eukaryotes.</title>
        <authorList>
            <person name="Spang A."/>
            <person name="Saw J.H."/>
            <person name="Jorgensen S.L."/>
            <person name="Zaremba-Niedzwiedzka K."/>
            <person name="Martijn J."/>
            <person name="Lind A.E."/>
            <person name="van Eijk R."/>
            <person name="Schleper C."/>
            <person name="Guy L."/>
            <person name="Ettema T.J."/>
        </authorList>
    </citation>
    <scope>NUCLEOTIDE SEQUENCE</scope>
</reference>
<proteinExistence type="predicted"/>
<evidence type="ECO:0000313" key="2">
    <source>
        <dbReference type="EMBL" id="KKL67921.1"/>
    </source>
</evidence>
<dbReference type="EMBL" id="LAZR01026701">
    <property type="protein sequence ID" value="KKL67921.1"/>
    <property type="molecule type" value="Genomic_DNA"/>
</dbReference>
<dbReference type="InterPro" id="IPR012337">
    <property type="entry name" value="RNaseH-like_sf"/>
</dbReference>
<dbReference type="Pfam" id="PF01609">
    <property type="entry name" value="DDE_Tnp_1"/>
    <property type="match status" value="1"/>
</dbReference>
<feature type="domain" description="Transposase IS4-like" evidence="1">
    <location>
        <begin position="32"/>
        <end position="206"/>
    </location>
</feature>
<dbReference type="SUPFAM" id="SSF53098">
    <property type="entry name" value="Ribonuclease H-like"/>
    <property type="match status" value="1"/>
</dbReference>
<dbReference type="GO" id="GO:0003677">
    <property type="term" value="F:DNA binding"/>
    <property type="evidence" value="ECO:0007669"/>
    <property type="project" value="InterPro"/>
</dbReference>
<organism evidence="2">
    <name type="scientific">marine sediment metagenome</name>
    <dbReference type="NCBI Taxonomy" id="412755"/>
    <lineage>
        <taxon>unclassified sequences</taxon>
        <taxon>metagenomes</taxon>
        <taxon>ecological metagenomes</taxon>
    </lineage>
</organism>
<dbReference type="GO" id="GO:0004803">
    <property type="term" value="F:transposase activity"/>
    <property type="evidence" value="ECO:0007669"/>
    <property type="project" value="InterPro"/>
</dbReference>
<name>A0A0F9ENU7_9ZZZZ</name>
<protein>
    <recommendedName>
        <fullName evidence="1">Transposase IS4-like domain-containing protein</fullName>
    </recommendedName>
</protein>
<comment type="caution">
    <text evidence="2">The sequence shown here is derived from an EMBL/GenBank/DDBJ whole genome shotgun (WGS) entry which is preliminary data.</text>
</comment>
<dbReference type="AlphaFoldDB" id="A0A0F9ENU7"/>
<gene>
    <name evidence="2" type="ORF">LCGC14_2130150</name>
</gene>
<dbReference type="InterPro" id="IPR002559">
    <property type="entry name" value="Transposase_11"/>
</dbReference>
<evidence type="ECO:0000259" key="1">
    <source>
        <dbReference type="Pfam" id="PF01609"/>
    </source>
</evidence>